<protein>
    <submittedName>
        <fullName evidence="2">Uncharacterized protein</fullName>
    </submittedName>
</protein>
<keyword evidence="3" id="KW-1185">Reference proteome</keyword>
<feature type="region of interest" description="Disordered" evidence="1">
    <location>
        <begin position="23"/>
        <end position="81"/>
    </location>
</feature>
<gene>
    <name evidence="2" type="ORF">ACFQ11_18610</name>
</gene>
<dbReference type="RefSeq" id="WP_378300180.1">
    <property type="nucleotide sequence ID" value="NZ_JBHTJA010000035.1"/>
</dbReference>
<sequence>MLIGDIVECPAREHPGRIALRFEDEALTSAGPRDRARRRSPRSSPASRGGPRTGPGLPRNVAGKVPERDLRARHHEPQEVS</sequence>
<reference evidence="3" key="1">
    <citation type="journal article" date="2019" name="Int. J. Syst. Evol. Microbiol.">
        <title>The Global Catalogue of Microorganisms (GCM) 10K type strain sequencing project: providing services to taxonomists for standard genome sequencing and annotation.</title>
        <authorList>
            <consortium name="The Broad Institute Genomics Platform"/>
            <consortium name="The Broad Institute Genome Sequencing Center for Infectious Disease"/>
            <person name="Wu L."/>
            <person name="Ma J."/>
        </authorList>
    </citation>
    <scope>NUCLEOTIDE SEQUENCE [LARGE SCALE GENOMIC DNA]</scope>
    <source>
        <strain evidence="3">JCM 31202</strain>
    </source>
</reference>
<evidence type="ECO:0000313" key="3">
    <source>
        <dbReference type="Proteomes" id="UP001596972"/>
    </source>
</evidence>
<name>A0ABW3EQ03_9ACTN</name>
<evidence type="ECO:0000313" key="2">
    <source>
        <dbReference type="EMBL" id="MFD0902418.1"/>
    </source>
</evidence>
<dbReference type="EMBL" id="JBHTJA010000035">
    <property type="protein sequence ID" value="MFD0902418.1"/>
    <property type="molecule type" value="Genomic_DNA"/>
</dbReference>
<accession>A0ABW3EQ03</accession>
<evidence type="ECO:0000256" key="1">
    <source>
        <dbReference type="SAM" id="MobiDB-lite"/>
    </source>
</evidence>
<feature type="compositionally biased region" description="Low complexity" evidence="1">
    <location>
        <begin position="42"/>
        <end position="59"/>
    </location>
</feature>
<organism evidence="2 3">
    <name type="scientific">Actinomadura sediminis</name>
    <dbReference type="NCBI Taxonomy" id="1038904"/>
    <lineage>
        <taxon>Bacteria</taxon>
        <taxon>Bacillati</taxon>
        <taxon>Actinomycetota</taxon>
        <taxon>Actinomycetes</taxon>
        <taxon>Streptosporangiales</taxon>
        <taxon>Thermomonosporaceae</taxon>
        <taxon>Actinomadura</taxon>
    </lineage>
</organism>
<feature type="compositionally biased region" description="Basic and acidic residues" evidence="1">
    <location>
        <begin position="65"/>
        <end position="81"/>
    </location>
</feature>
<dbReference type="Proteomes" id="UP001596972">
    <property type="component" value="Unassembled WGS sequence"/>
</dbReference>
<proteinExistence type="predicted"/>
<comment type="caution">
    <text evidence="2">The sequence shown here is derived from an EMBL/GenBank/DDBJ whole genome shotgun (WGS) entry which is preliminary data.</text>
</comment>